<dbReference type="AlphaFoldDB" id="A0A5C8V7N6"/>
<dbReference type="Proteomes" id="UP000321456">
    <property type="component" value="Unassembled WGS sequence"/>
</dbReference>
<dbReference type="EMBL" id="VRUR01000001">
    <property type="protein sequence ID" value="TXN37189.1"/>
    <property type="molecule type" value="Genomic_DNA"/>
</dbReference>
<keyword evidence="2" id="KW-1185">Reference proteome</keyword>
<comment type="caution">
    <text evidence="1">The sequence shown here is derived from an EMBL/GenBank/DDBJ whole genome shotgun (WGS) entry which is preliminary data.</text>
</comment>
<dbReference type="RefSeq" id="WP_147741020.1">
    <property type="nucleotide sequence ID" value="NZ_VRUR01000001.1"/>
</dbReference>
<accession>A0A5C8V7N6</accession>
<reference evidence="1 2" key="1">
    <citation type="submission" date="2019-08" db="EMBL/GenBank/DDBJ databases">
        <title>Professor.</title>
        <authorList>
            <person name="Park J.S."/>
        </authorList>
    </citation>
    <scope>NUCLEOTIDE SEQUENCE [LARGE SCALE GENOMIC DNA]</scope>
    <source>
        <strain evidence="1 2">176CP5-101</strain>
    </source>
</reference>
<gene>
    <name evidence="1" type="ORF">FVB32_02570</name>
</gene>
<name>A0A5C8V7N6_9FLAO</name>
<proteinExistence type="predicted"/>
<sequence>MSKSQYTLSCYFKLNPESFVKVSDQLEISLPCINCQRDHRTIIFENINEKGICTPRKKCEGFPGKLVSREIIKEADGVKVNYLIEFDYHKFTDLKYNAESNFKFGWARVYFTIKCSECQKEKTISTQENVGRPWDEKCECGNIIFQDYETPFKYQATEK</sequence>
<protein>
    <submittedName>
        <fullName evidence="1">Uncharacterized protein</fullName>
    </submittedName>
</protein>
<evidence type="ECO:0000313" key="2">
    <source>
        <dbReference type="Proteomes" id="UP000321456"/>
    </source>
</evidence>
<organism evidence="1 2">
    <name type="scientific">Flagellimonas hymeniacidonis</name>
    <dbReference type="NCBI Taxonomy" id="2603628"/>
    <lineage>
        <taxon>Bacteria</taxon>
        <taxon>Pseudomonadati</taxon>
        <taxon>Bacteroidota</taxon>
        <taxon>Flavobacteriia</taxon>
        <taxon>Flavobacteriales</taxon>
        <taxon>Flavobacteriaceae</taxon>
        <taxon>Flagellimonas</taxon>
    </lineage>
</organism>
<evidence type="ECO:0000313" key="1">
    <source>
        <dbReference type="EMBL" id="TXN37189.1"/>
    </source>
</evidence>